<dbReference type="AlphaFoldDB" id="A0A0E9QDP4"/>
<proteinExistence type="predicted"/>
<reference evidence="1" key="1">
    <citation type="submission" date="2014-11" db="EMBL/GenBank/DDBJ databases">
        <authorList>
            <person name="Amaro Gonzalez C."/>
        </authorList>
    </citation>
    <scope>NUCLEOTIDE SEQUENCE</scope>
</reference>
<reference evidence="1" key="2">
    <citation type="journal article" date="2015" name="Fish Shellfish Immunol.">
        <title>Early steps in the European eel (Anguilla anguilla)-Vibrio vulnificus interaction in the gills: Role of the RtxA13 toxin.</title>
        <authorList>
            <person name="Callol A."/>
            <person name="Pajuelo D."/>
            <person name="Ebbesson L."/>
            <person name="Teles M."/>
            <person name="MacKenzie S."/>
            <person name="Amaro C."/>
        </authorList>
    </citation>
    <scope>NUCLEOTIDE SEQUENCE</scope>
</reference>
<sequence length="42" mass="4642">MEIGFNEHTVNEGCSLNVSLHQRWIYKVAGLAYPIATPPSTP</sequence>
<protein>
    <submittedName>
        <fullName evidence="1">Uncharacterized protein</fullName>
    </submittedName>
</protein>
<accession>A0A0E9QDP4</accession>
<dbReference type="EMBL" id="GBXM01093940">
    <property type="protein sequence ID" value="JAH14637.1"/>
    <property type="molecule type" value="Transcribed_RNA"/>
</dbReference>
<organism evidence="1">
    <name type="scientific">Anguilla anguilla</name>
    <name type="common">European freshwater eel</name>
    <name type="synonym">Muraena anguilla</name>
    <dbReference type="NCBI Taxonomy" id="7936"/>
    <lineage>
        <taxon>Eukaryota</taxon>
        <taxon>Metazoa</taxon>
        <taxon>Chordata</taxon>
        <taxon>Craniata</taxon>
        <taxon>Vertebrata</taxon>
        <taxon>Euteleostomi</taxon>
        <taxon>Actinopterygii</taxon>
        <taxon>Neopterygii</taxon>
        <taxon>Teleostei</taxon>
        <taxon>Anguilliformes</taxon>
        <taxon>Anguillidae</taxon>
        <taxon>Anguilla</taxon>
    </lineage>
</organism>
<name>A0A0E9QDP4_ANGAN</name>
<evidence type="ECO:0000313" key="1">
    <source>
        <dbReference type="EMBL" id="JAH14637.1"/>
    </source>
</evidence>